<dbReference type="FunFam" id="3.40.50.300:FF:001447">
    <property type="entry name" value="Ras-related protein Rab-1B"/>
    <property type="match status" value="1"/>
</dbReference>
<feature type="compositionally biased region" description="Gly residues" evidence="2">
    <location>
        <begin position="577"/>
        <end position="600"/>
    </location>
</feature>
<gene>
    <name evidence="3" type="ORF">C6P46_003302</name>
</gene>
<feature type="compositionally biased region" description="Low complexity" evidence="2">
    <location>
        <begin position="601"/>
        <end position="615"/>
    </location>
</feature>
<evidence type="ECO:0000313" key="4">
    <source>
        <dbReference type="Proteomes" id="UP000777482"/>
    </source>
</evidence>
<keyword evidence="1" id="KW-0547">Nucleotide-binding</keyword>
<feature type="compositionally biased region" description="Polar residues" evidence="2">
    <location>
        <begin position="487"/>
        <end position="503"/>
    </location>
</feature>
<feature type="region of interest" description="Disordered" evidence="2">
    <location>
        <begin position="391"/>
        <end position="513"/>
    </location>
</feature>
<evidence type="ECO:0000256" key="2">
    <source>
        <dbReference type="SAM" id="MobiDB-lite"/>
    </source>
</evidence>
<dbReference type="PRINTS" id="PR00449">
    <property type="entry name" value="RASTRNSFRMNG"/>
</dbReference>
<keyword evidence="4" id="KW-1185">Reference proteome</keyword>
<dbReference type="PANTHER" id="PTHR47978">
    <property type="match status" value="1"/>
</dbReference>
<name>A0A9P7B6G2_RHOMI</name>
<dbReference type="InterPro" id="IPR027417">
    <property type="entry name" value="P-loop_NTPase"/>
</dbReference>
<dbReference type="AlphaFoldDB" id="A0A9P7B6G2"/>
<feature type="compositionally biased region" description="Low complexity" evidence="2">
    <location>
        <begin position="564"/>
        <end position="576"/>
    </location>
</feature>
<feature type="compositionally biased region" description="Low complexity" evidence="2">
    <location>
        <begin position="143"/>
        <end position="153"/>
    </location>
</feature>
<dbReference type="SMART" id="SM00175">
    <property type="entry name" value="RAB"/>
    <property type="match status" value="1"/>
</dbReference>
<organism evidence="3 4">
    <name type="scientific">Rhodotorula mucilaginosa</name>
    <name type="common">Yeast</name>
    <name type="synonym">Rhodotorula rubra</name>
    <dbReference type="NCBI Taxonomy" id="5537"/>
    <lineage>
        <taxon>Eukaryota</taxon>
        <taxon>Fungi</taxon>
        <taxon>Dikarya</taxon>
        <taxon>Basidiomycota</taxon>
        <taxon>Pucciniomycotina</taxon>
        <taxon>Microbotryomycetes</taxon>
        <taxon>Sporidiobolales</taxon>
        <taxon>Sporidiobolaceae</taxon>
        <taxon>Rhodotorula</taxon>
    </lineage>
</organism>
<dbReference type="GO" id="GO:0003924">
    <property type="term" value="F:GTPase activity"/>
    <property type="evidence" value="ECO:0007669"/>
    <property type="project" value="InterPro"/>
</dbReference>
<feature type="region of interest" description="Disordered" evidence="2">
    <location>
        <begin position="193"/>
        <end position="234"/>
    </location>
</feature>
<evidence type="ECO:0000313" key="3">
    <source>
        <dbReference type="EMBL" id="KAG0662560.1"/>
    </source>
</evidence>
<feature type="compositionally biased region" description="Low complexity" evidence="2">
    <location>
        <begin position="197"/>
        <end position="229"/>
    </location>
</feature>
<feature type="compositionally biased region" description="Basic and acidic residues" evidence="2">
    <location>
        <begin position="127"/>
        <end position="141"/>
    </location>
</feature>
<dbReference type="CDD" id="cd00154">
    <property type="entry name" value="Rab"/>
    <property type="match status" value="1"/>
</dbReference>
<accession>A0A9P7B6G2</accession>
<evidence type="ECO:0000256" key="1">
    <source>
        <dbReference type="ARBA" id="ARBA00022741"/>
    </source>
</evidence>
<sequence>MSALVSLPPSPVMPRSPDSFSSRSSSPSSGSSSQPPLPTYTSFDITKLGQARPITFSQPLQPPSNAATRRSARPTHRSSQSMSRLHYPAVQVVDFATTAESTHTRRTHHSAKSVGTFDSGNAAAATAKEESKDAGTVDKSRSRPTPQRSRTLSFSATQQAFLPSRSHLSASVSSAAAGLPFPTVDEGKAASSVALDRTSSVGSSASASVRRPRPSRVSLSTRSGSSLRVPAATSASRADHNASEYLEAKVVILGSQGVGKTSLITRSTTGRFSAARTSTIGASLLAKKLVIDNTKVHLQLWDAAGQERFRTLAPLFYRGALAAVLVYDVTDEASLQDVKFWMAELRKNMPDELIVLVVGAKADLAGTCPTIPLIQAQRSVAVWRDEMERAENGEVASAPASGFLPKGSNGNTGGANGRSSSPAATRFSRPRTYSTPTSTTVPTITTTGPPPTPPHTASESGFSSRLRYNAMHPSSGSISPPSPRLGASSSSVRPTHTLSSSATMPDLSGYTLAGLPHRDSHLALNRTASTDSSQSQNSSATSGTTGSSGGHSFSPPPPPPGPPSRSSSSFGLMSFLPGGGGRGGGGGGGGVAGGGGGAGEYGTSSVSSSVATLSGSHHHALTSALTPTRRRSLEDRAATSPSSAGVGALLLRENLSSHSAARRAAAAAEEARLDALVAACPIEVLEVSAKDGFGVEDVFRSIAEQLIEHKAEIERRQQTLRRKDSIILREADAQEPAATAAAGACAC</sequence>
<reference evidence="3 4" key="1">
    <citation type="submission" date="2020-11" db="EMBL/GenBank/DDBJ databases">
        <title>Kefir isolates.</title>
        <authorList>
            <person name="Marcisauskas S."/>
            <person name="Kim Y."/>
            <person name="Blasche S."/>
        </authorList>
    </citation>
    <scope>NUCLEOTIDE SEQUENCE [LARGE SCALE GENOMIC DNA]</scope>
    <source>
        <strain evidence="3 4">KR</strain>
    </source>
</reference>
<dbReference type="SMART" id="SM00174">
    <property type="entry name" value="RHO"/>
    <property type="match status" value="1"/>
</dbReference>
<dbReference type="Gene3D" id="3.40.50.300">
    <property type="entry name" value="P-loop containing nucleotide triphosphate hydrolases"/>
    <property type="match status" value="1"/>
</dbReference>
<dbReference type="PROSITE" id="PS51419">
    <property type="entry name" value="RAB"/>
    <property type="match status" value="1"/>
</dbReference>
<feature type="region of interest" description="Disordered" evidence="2">
    <location>
        <begin position="99"/>
        <end position="154"/>
    </location>
</feature>
<feature type="compositionally biased region" description="Pro residues" evidence="2">
    <location>
        <begin position="554"/>
        <end position="563"/>
    </location>
</feature>
<dbReference type="SUPFAM" id="SSF52540">
    <property type="entry name" value="P-loop containing nucleoside triphosphate hydrolases"/>
    <property type="match status" value="1"/>
</dbReference>
<dbReference type="Proteomes" id="UP000777482">
    <property type="component" value="Unassembled WGS sequence"/>
</dbReference>
<dbReference type="Pfam" id="PF00071">
    <property type="entry name" value="Ras"/>
    <property type="match status" value="1"/>
</dbReference>
<dbReference type="GO" id="GO:0005525">
    <property type="term" value="F:GTP binding"/>
    <property type="evidence" value="ECO:0007669"/>
    <property type="project" value="InterPro"/>
</dbReference>
<protein>
    <submittedName>
        <fullName evidence="3">Uncharacterized protein</fullName>
    </submittedName>
</protein>
<dbReference type="InterPro" id="IPR001806">
    <property type="entry name" value="Small_GTPase"/>
</dbReference>
<feature type="region of interest" description="Disordered" evidence="2">
    <location>
        <begin position="526"/>
        <end position="641"/>
    </location>
</feature>
<feature type="compositionally biased region" description="Low complexity" evidence="2">
    <location>
        <begin position="425"/>
        <end position="447"/>
    </location>
</feature>
<feature type="region of interest" description="Disordered" evidence="2">
    <location>
        <begin position="1"/>
        <end position="86"/>
    </location>
</feature>
<dbReference type="OrthoDB" id="2528632at2759"/>
<comment type="caution">
    <text evidence="3">The sequence shown here is derived from an EMBL/GenBank/DDBJ whole genome shotgun (WGS) entry which is preliminary data.</text>
</comment>
<dbReference type="InterPro" id="IPR005225">
    <property type="entry name" value="Small_GTP-bd"/>
</dbReference>
<dbReference type="NCBIfam" id="TIGR00231">
    <property type="entry name" value="small_GTP"/>
    <property type="match status" value="1"/>
</dbReference>
<feature type="compositionally biased region" description="Polar residues" evidence="2">
    <location>
        <begin position="55"/>
        <end position="68"/>
    </location>
</feature>
<dbReference type="SMART" id="SM00173">
    <property type="entry name" value="RAS"/>
    <property type="match status" value="1"/>
</dbReference>
<feature type="compositionally biased region" description="Low complexity" evidence="2">
    <location>
        <begin position="15"/>
        <end position="34"/>
    </location>
</feature>
<feature type="compositionally biased region" description="Low complexity" evidence="2">
    <location>
        <begin position="529"/>
        <end position="553"/>
    </location>
</feature>
<dbReference type="EMBL" id="PUHQ01000026">
    <property type="protein sequence ID" value="KAG0662560.1"/>
    <property type="molecule type" value="Genomic_DNA"/>
</dbReference>
<proteinExistence type="predicted"/>
<dbReference type="PROSITE" id="PS51421">
    <property type="entry name" value="RAS"/>
    <property type="match status" value="1"/>
</dbReference>